<keyword evidence="3" id="KW-1185">Reference proteome</keyword>
<dbReference type="Proteomes" id="UP000078200">
    <property type="component" value="Unassembled WGS sequence"/>
</dbReference>
<evidence type="ECO:0000313" key="3">
    <source>
        <dbReference type="Proteomes" id="UP000078200"/>
    </source>
</evidence>
<keyword evidence="1" id="KW-1133">Transmembrane helix</keyword>
<dbReference type="PANTHER" id="PTHR45985">
    <property type="match status" value="1"/>
</dbReference>
<dbReference type="InterPro" id="IPR052740">
    <property type="entry name" value="CE4"/>
</dbReference>
<keyword evidence="1" id="KW-0472">Membrane</keyword>
<protein>
    <submittedName>
        <fullName evidence="2">Uncharacterized protein</fullName>
    </submittedName>
</protein>
<evidence type="ECO:0000313" key="2">
    <source>
        <dbReference type="EnsemblMetazoa" id="GAUT015905-PA"/>
    </source>
</evidence>
<accession>A0A1A9UUL2</accession>
<dbReference type="AlphaFoldDB" id="A0A1A9UUL2"/>
<sequence length="160" mass="17990">MFNIRFAIYLTDVVLQAAAAAAAAAVIPQMIMLTFDGAVNLNNYDHYSKIFNGKRKNPNGCNIRGTFFLSHEYSENIVEAEESIFNSRKTLAANDSKWTHSASSRFKLFTLRVGRMTIIMTKIANNININITINANTNINFNINIRKTTNSLRVNNLLPN</sequence>
<dbReference type="EnsemblMetazoa" id="GAUT015905-RA">
    <property type="protein sequence ID" value="GAUT015905-PA"/>
    <property type="gene ID" value="GAUT015905"/>
</dbReference>
<keyword evidence="1" id="KW-0812">Transmembrane</keyword>
<dbReference type="STRING" id="7395.A0A1A9UUL2"/>
<proteinExistence type="predicted"/>
<evidence type="ECO:0000256" key="1">
    <source>
        <dbReference type="SAM" id="Phobius"/>
    </source>
</evidence>
<dbReference type="PANTHER" id="PTHR45985:SF3">
    <property type="entry name" value="CHITIN DEACETYLASE-LIKE 4"/>
    <property type="match status" value="1"/>
</dbReference>
<organism evidence="2 3">
    <name type="scientific">Glossina austeni</name>
    <name type="common">Savannah tsetse fly</name>
    <dbReference type="NCBI Taxonomy" id="7395"/>
    <lineage>
        <taxon>Eukaryota</taxon>
        <taxon>Metazoa</taxon>
        <taxon>Ecdysozoa</taxon>
        <taxon>Arthropoda</taxon>
        <taxon>Hexapoda</taxon>
        <taxon>Insecta</taxon>
        <taxon>Pterygota</taxon>
        <taxon>Neoptera</taxon>
        <taxon>Endopterygota</taxon>
        <taxon>Diptera</taxon>
        <taxon>Brachycera</taxon>
        <taxon>Muscomorpha</taxon>
        <taxon>Hippoboscoidea</taxon>
        <taxon>Glossinidae</taxon>
        <taxon>Glossina</taxon>
    </lineage>
</organism>
<feature type="transmembrane region" description="Helical" evidence="1">
    <location>
        <begin position="6"/>
        <end position="27"/>
    </location>
</feature>
<dbReference type="VEuPathDB" id="VectorBase:GAUT015905"/>
<name>A0A1A9UUL2_GLOAU</name>
<reference evidence="2" key="1">
    <citation type="submission" date="2020-05" db="UniProtKB">
        <authorList>
            <consortium name="EnsemblMetazoa"/>
        </authorList>
    </citation>
    <scope>IDENTIFICATION</scope>
    <source>
        <strain evidence="2">TTRI</strain>
    </source>
</reference>